<evidence type="ECO:0000256" key="5">
    <source>
        <dbReference type="ARBA" id="ARBA00023242"/>
    </source>
</evidence>
<dbReference type="Pfam" id="PF00010">
    <property type="entry name" value="HLH"/>
    <property type="match status" value="1"/>
</dbReference>
<evidence type="ECO:0000256" key="3">
    <source>
        <dbReference type="ARBA" id="ARBA00023125"/>
    </source>
</evidence>
<comment type="subcellular location">
    <subcellularLocation>
        <location evidence="1">Nucleus</location>
    </subcellularLocation>
</comment>
<evidence type="ECO:0000256" key="2">
    <source>
        <dbReference type="ARBA" id="ARBA00023015"/>
    </source>
</evidence>
<sequence>MNNQDPNWDFISTAEDDYFYQQPSPIENSPLPQPKLWPQTKNCSTLLHATEAEDYSDIFKHLSNVQLHSHTQPEPAETNRTTSTHQTWRRGESSGTKRTCNEMELTQSTQSKGNDGEARKKRNRDDLPPKRTRSAATRNISERRRRDKINGKIRTLQELIPNCRK</sequence>
<keyword evidence="4" id="KW-0804">Transcription</keyword>
<evidence type="ECO:0000256" key="1">
    <source>
        <dbReference type="ARBA" id="ARBA00004123"/>
    </source>
</evidence>
<dbReference type="EMBL" id="CAUOFW020001034">
    <property type="protein sequence ID" value="CAK9140330.1"/>
    <property type="molecule type" value="Genomic_DNA"/>
</dbReference>
<gene>
    <name evidence="8" type="ORF">ILEXP_LOCUS7772</name>
</gene>
<proteinExistence type="predicted"/>
<dbReference type="GO" id="GO:0005634">
    <property type="term" value="C:nucleus"/>
    <property type="evidence" value="ECO:0007669"/>
    <property type="project" value="UniProtKB-SubCell"/>
</dbReference>
<evidence type="ECO:0000313" key="8">
    <source>
        <dbReference type="EMBL" id="CAK9140330.1"/>
    </source>
</evidence>
<feature type="region of interest" description="Disordered" evidence="6">
    <location>
        <begin position="66"/>
        <end position="150"/>
    </location>
</feature>
<evidence type="ECO:0000313" key="9">
    <source>
        <dbReference type="Proteomes" id="UP001642360"/>
    </source>
</evidence>
<dbReference type="AlphaFoldDB" id="A0ABC8R5P9"/>
<accession>A0ABC8R5P9</accession>
<dbReference type="PANTHER" id="PTHR45855">
    <property type="entry name" value="TRANSCRIPTION FACTOR PIF1-RELATED"/>
    <property type="match status" value="1"/>
</dbReference>
<dbReference type="SUPFAM" id="SSF47459">
    <property type="entry name" value="HLH, helix-loop-helix DNA-binding domain"/>
    <property type="match status" value="1"/>
</dbReference>
<reference evidence="8 9" key="1">
    <citation type="submission" date="2024-02" db="EMBL/GenBank/DDBJ databases">
        <authorList>
            <person name="Vignale AGUSTIN F."/>
            <person name="Sosa J E."/>
            <person name="Modenutti C."/>
        </authorList>
    </citation>
    <scope>NUCLEOTIDE SEQUENCE [LARGE SCALE GENOMIC DNA]</scope>
</reference>
<dbReference type="Proteomes" id="UP001642360">
    <property type="component" value="Unassembled WGS sequence"/>
</dbReference>
<evidence type="ECO:0000256" key="4">
    <source>
        <dbReference type="ARBA" id="ARBA00023163"/>
    </source>
</evidence>
<keyword evidence="2" id="KW-0805">Transcription regulation</keyword>
<dbReference type="InterPro" id="IPR031066">
    <property type="entry name" value="bHLH_ALC-like_plant"/>
</dbReference>
<dbReference type="Gene3D" id="4.10.280.10">
    <property type="entry name" value="Helix-loop-helix DNA-binding domain"/>
    <property type="match status" value="1"/>
</dbReference>
<dbReference type="PANTHER" id="PTHR45855:SF16">
    <property type="entry name" value="TRANSCRIPTION FACTOR PIF1"/>
    <property type="match status" value="1"/>
</dbReference>
<name>A0ABC8R5P9_9AQUA</name>
<evidence type="ECO:0000256" key="6">
    <source>
        <dbReference type="SAM" id="MobiDB-lite"/>
    </source>
</evidence>
<feature type="compositionally biased region" description="Basic and acidic residues" evidence="6">
    <location>
        <begin position="114"/>
        <end position="129"/>
    </location>
</feature>
<keyword evidence="9" id="KW-1185">Reference proteome</keyword>
<feature type="compositionally biased region" description="Polar residues" evidence="6">
    <location>
        <begin position="93"/>
        <end position="113"/>
    </location>
</feature>
<dbReference type="InterPro" id="IPR036638">
    <property type="entry name" value="HLH_DNA-bd_sf"/>
</dbReference>
<organism evidence="8 9">
    <name type="scientific">Ilex paraguariensis</name>
    <name type="common">yerba mate</name>
    <dbReference type="NCBI Taxonomy" id="185542"/>
    <lineage>
        <taxon>Eukaryota</taxon>
        <taxon>Viridiplantae</taxon>
        <taxon>Streptophyta</taxon>
        <taxon>Embryophyta</taxon>
        <taxon>Tracheophyta</taxon>
        <taxon>Spermatophyta</taxon>
        <taxon>Magnoliopsida</taxon>
        <taxon>eudicotyledons</taxon>
        <taxon>Gunneridae</taxon>
        <taxon>Pentapetalae</taxon>
        <taxon>asterids</taxon>
        <taxon>campanulids</taxon>
        <taxon>Aquifoliales</taxon>
        <taxon>Aquifoliaceae</taxon>
        <taxon>Ilex</taxon>
    </lineage>
</organism>
<dbReference type="PROSITE" id="PS50888">
    <property type="entry name" value="BHLH"/>
    <property type="match status" value="1"/>
</dbReference>
<keyword evidence="5" id="KW-0539">Nucleus</keyword>
<evidence type="ECO:0000259" key="7">
    <source>
        <dbReference type="PROSITE" id="PS50888"/>
    </source>
</evidence>
<feature type="non-terminal residue" evidence="8">
    <location>
        <position position="165"/>
    </location>
</feature>
<feature type="domain" description="BHLH" evidence="7">
    <location>
        <begin position="133"/>
        <end position="165"/>
    </location>
</feature>
<feature type="compositionally biased region" description="Basic and acidic residues" evidence="6">
    <location>
        <begin position="140"/>
        <end position="150"/>
    </location>
</feature>
<comment type="caution">
    <text evidence="8">The sequence shown here is derived from an EMBL/GenBank/DDBJ whole genome shotgun (WGS) entry which is preliminary data.</text>
</comment>
<dbReference type="InterPro" id="IPR011598">
    <property type="entry name" value="bHLH_dom"/>
</dbReference>
<protein>
    <recommendedName>
        <fullName evidence="7">BHLH domain-containing protein</fullName>
    </recommendedName>
</protein>
<feature type="compositionally biased region" description="Polar residues" evidence="6">
    <location>
        <begin position="66"/>
        <end position="86"/>
    </location>
</feature>
<keyword evidence="3" id="KW-0238">DNA-binding</keyword>
<dbReference type="GO" id="GO:0003677">
    <property type="term" value="F:DNA binding"/>
    <property type="evidence" value="ECO:0007669"/>
    <property type="project" value="UniProtKB-KW"/>
</dbReference>